<dbReference type="InterPro" id="IPR017871">
    <property type="entry name" value="ABC_transporter-like_CS"/>
</dbReference>
<dbReference type="PANTHER" id="PTHR43553:SF24">
    <property type="entry name" value="ENERGY-COUPLING FACTOR TRANSPORTER ATP-BINDING PROTEIN ECFA1"/>
    <property type="match status" value="1"/>
</dbReference>
<dbReference type="AlphaFoldDB" id="A0A402ACR2"/>
<sequence length="597" mass="64277">MIEIKNATFNYSAQEEQDVPPALQDISLTIREGETVAIIGHNGSGKSTLTKLLAAILIPQAGSVLVDDLRTDAGGEDIWTIRQHVGVVFQNPDDQLIASTVIDEIAFGPENLGLPRAEIAVRVQEAMQTLDLETYAQMAISELSVSLKQRVAIAGVLAMRPRYLILDEPTTMISGHTAQQLLSTIQKLAHEQGIAVIHITHFMSEIVSFDRVIVMDAGRILMDGTPAQVFARVAELQAVGLDVPMVTHVGQTLRAQGWSQLPDVVLTPDQLALSVESINQGDRAAVNDVDGSAQSAVSPSPPELTVGEEGRAALFTLKDVSYIHRSGTPFALVALQQLALTITPGSAVGLVGPTGAGKSTLIDLLAGLNKPSSGLFYFEGTDTAAKSFKLTRIRSQVGVVFQSPESQIFEETVGKDVSFGPRQRKVPLAESRRLVQESLEAVGLPYEDFRTRYTYALSGGQKRRVAIAGVLALQPKVIIFDEPMAGLDPRGRNELFALIQALKQRTGLTIIYASSSLKDVIELVDTIHVLDKGSLVFSGTPRETLARAAELRALDIALPEAAQIALALRSQLPTLRTAVLDRAELEAELLKACSRVL</sequence>
<dbReference type="Proteomes" id="UP000287188">
    <property type="component" value="Unassembled WGS sequence"/>
</dbReference>
<evidence type="ECO:0000256" key="7">
    <source>
        <dbReference type="ARBA" id="ARBA00022967"/>
    </source>
</evidence>
<dbReference type="PROSITE" id="PS50893">
    <property type="entry name" value="ABC_TRANSPORTER_2"/>
    <property type="match status" value="2"/>
</dbReference>
<evidence type="ECO:0000256" key="4">
    <source>
        <dbReference type="ARBA" id="ARBA00022475"/>
    </source>
</evidence>
<evidence type="ECO:0000256" key="1">
    <source>
        <dbReference type="ARBA" id="ARBA00004236"/>
    </source>
</evidence>
<dbReference type="NCBIfam" id="NF010167">
    <property type="entry name" value="PRK13648.1"/>
    <property type="match status" value="2"/>
</dbReference>
<evidence type="ECO:0000313" key="10">
    <source>
        <dbReference type="EMBL" id="GCE16866.1"/>
    </source>
</evidence>
<keyword evidence="8" id="KW-0472">Membrane</keyword>
<dbReference type="GO" id="GO:0043190">
    <property type="term" value="C:ATP-binding cassette (ABC) transporter complex"/>
    <property type="evidence" value="ECO:0007669"/>
    <property type="project" value="TreeGrafter"/>
</dbReference>
<comment type="caution">
    <text evidence="10">The sequence shown here is derived from an EMBL/GenBank/DDBJ whole genome shotgun (WGS) entry which is preliminary data.</text>
</comment>
<keyword evidence="11" id="KW-1185">Reference proteome</keyword>
<name>A0A402ACR2_9CHLR</name>
<dbReference type="InterPro" id="IPR015856">
    <property type="entry name" value="ABC_transpr_CbiO/EcfA_su"/>
</dbReference>
<dbReference type="SMART" id="SM00382">
    <property type="entry name" value="AAA"/>
    <property type="match status" value="2"/>
</dbReference>
<dbReference type="InterPro" id="IPR027417">
    <property type="entry name" value="P-loop_NTPase"/>
</dbReference>
<dbReference type="Gene3D" id="3.40.50.300">
    <property type="entry name" value="P-loop containing nucleotide triphosphate hydrolases"/>
    <property type="match status" value="2"/>
</dbReference>
<organism evidence="10 11">
    <name type="scientific">Dictyobacter kobayashii</name>
    <dbReference type="NCBI Taxonomy" id="2014872"/>
    <lineage>
        <taxon>Bacteria</taxon>
        <taxon>Bacillati</taxon>
        <taxon>Chloroflexota</taxon>
        <taxon>Ktedonobacteria</taxon>
        <taxon>Ktedonobacterales</taxon>
        <taxon>Dictyobacteraceae</taxon>
        <taxon>Dictyobacter</taxon>
    </lineage>
</organism>
<feature type="domain" description="ABC transporter" evidence="9">
    <location>
        <begin position="2"/>
        <end position="242"/>
    </location>
</feature>
<proteinExistence type="inferred from homology"/>
<dbReference type="Pfam" id="PF00005">
    <property type="entry name" value="ABC_tran"/>
    <property type="match status" value="2"/>
</dbReference>
<evidence type="ECO:0000256" key="3">
    <source>
        <dbReference type="ARBA" id="ARBA00022448"/>
    </source>
</evidence>
<comment type="similarity">
    <text evidence="2">Belongs to the ABC transporter superfamily.</text>
</comment>
<dbReference type="PANTHER" id="PTHR43553">
    <property type="entry name" value="HEAVY METAL TRANSPORTER"/>
    <property type="match status" value="1"/>
</dbReference>
<keyword evidence="6 10" id="KW-0067">ATP-binding</keyword>
<reference evidence="11" key="1">
    <citation type="submission" date="2018-12" db="EMBL/GenBank/DDBJ databases">
        <title>Tengunoibacter tsumagoiensis gen. nov., sp. nov., Dictyobacter kobayashii sp. nov., D. alpinus sp. nov., and D. joshuensis sp. nov. and description of Dictyobacteraceae fam. nov. within the order Ktedonobacterales isolated from Tengu-no-mugimeshi.</title>
        <authorList>
            <person name="Wang C.M."/>
            <person name="Zheng Y."/>
            <person name="Sakai Y."/>
            <person name="Toyoda A."/>
            <person name="Minakuchi Y."/>
            <person name="Abe K."/>
            <person name="Yokota A."/>
            <person name="Yabe S."/>
        </authorList>
    </citation>
    <scope>NUCLEOTIDE SEQUENCE [LARGE SCALE GENOMIC DNA]</scope>
    <source>
        <strain evidence="11">Uno11</strain>
    </source>
</reference>
<keyword evidence="5" id="KW-0547">Nucleotide-binding</keyword>
<dbReference type="EMBL" id="BIFS01000001">
    <property type="protein sequence ID" value="GCE16866.1"/>
    <property type="molecule type" value="Genomic_DNA"/>
</dbReference>
<dbReference type="RefSeq" id="WP_170207711.1">
    <property type="nucleotide sequence ID" value="NZ_BIFS01000001.1"/>
</dbReference>
<dbReference type="FunFam" id="3.40.50.300:FF:000224">
    <property type="entry name" value="Energy-coupling factor transporter ATP-binding protein EcfA"/>
    <property type="match status" value="2"/>
</dbReference>
<evidence type="ECO:0000256" key="2">
    <source>
        <dbReference type="ARBA" id="ARBA00005417"/>
    </source>
</evidence>
<keyword evidence="3" id="KW-0813">Transport</keyword>
<dbReference type="GO" id="GO:0042626">
    <property type="term" value="F:ATPase-coupled transmembrane transporter activity"/>
    <property type="evidence" value="ECO:0007669"/>
    <property type="project" value="TreeGrafter"/>
</dbReference>
<evidence type="ECO:0000313" key="11">
    <source>
        <dbReference type="Proteomes" id="UP000287188"/>
    </source>
</evidence>
<dbReference type="InterPro" id="IPR050095">
    <property type="entry name" value="ECF_ABC_transporter_ATP-bd"/>
</dbReference>
<dbReference type="GO" id="GO:0005524">
    <property type="term" value="F:ATP binding"/>
    <property type="evidence" value="ECO:0007669"/>
    <property type="project" value="UniProtKB-KW"/>
</dbReference>
<accession>A0A402ACR2</accession>
<evidence type="ECO:0000256" key="5">
    <source>
        <dbReference type="ARBA" id="ARBA00022741"/>
    </source>
</evidence>
<feature type="domain" description="ABC transporter" evidence="9">
    <location>
        <begin position="315"/>
        <end position="557"/>
    </location>
</feature>
<keyword evidence="4" id="KW-1003">Cell membrane</keyword>
<dbReference type="PROSITE" id="PS00211">
    <property type="entry name" value="ABC_TRANSPORTER_1"/>
    <property type="match status" value="1"/>
</dbReference>
<protein>
    <submittedName>
        <fullName evidence="10">ABC transporter ATP-binding protein</fullName>
    </submittedName>
</protein>
<keyword evidence="7" id="KW-1278">Translocase</keyword>
<evidence type="ECO:0000259" key="9">
    <source>
        <dbReference type="PROSITE" id="PS50893"/>
    </source>
</evidence>
<dbReference type="InterPro" id="IPR003593">
    <property type="entry name" value="AAA+_ATPase"/>
</dbReference>
<comment type="subcellular location">
    <subcellularLocation>
        <location evidence="1">Cell membrane</location>
    </subcellularLocation>
</comment>
<dbReference type="GO" id="GO:0016887">
    <property type="term" value="F:ATP hydrolysis activity"/>
    <property type="evidence" value="ECO:0007669"/>
    <property type="project" value="InterPro"/>
</dbReference>
<evidence type="ECO:0000256" key="6">
    <source>
        <dbReference type="ARBA" id="ARBA00022840"/>
    </source>
</evidence>
<gene>
    <name evidence="10" type="ORF">KDK_06660</name>
</gene>
<dbReference type="InterPro" id="IPR003439">
    <property type="entry name" value="ABC_transporter-like_ATP-bd"/>
</dbReference>
<evidence type="ECO:0000256" key="8">
    <source>
        <dbReference type="ARBA" id="ARBA00023136"/>
    </source>
</evidence>
<dbReference type="CDD" id="cd03225">
    <property type="entry name" value="ABC_cobalt_CbiO_domain1"/>
    <property type="match status" value="2"/>
</dbReference>
<dbReference type="SUPFAM" id="SSF52540">
    <property type="entry name" value="P-loop containing nucleoside triphosphate hydrolases"/>
    <property type="match status" value="2"/>
</dbReference>